<dbReference type="AlphaFoldDB" id="A0AA86NUE9"/>
<dbReference type="PROSITE" id="PS50012">
    <property type="entry name" value="RCC1_3"/>
    <property type="match status" value="1"/>
</dbReference>
<feature type="transmembrane region" description="Helical" evidence="2">
    <location>
        <begin position="376"/>
        <end position="399"/>
    </location>
</feature>
<reference evidence="4 5" key="2">
    <citation type="submission" date="2024-07" db="EMBL/GenBank/DDBJ databases">
        <authorList>
            <person name="Akdeniz Z."/>
        </authorList>
    </citation>
    <scope>NUCLEOTIDE SEQUENCE [LARGE SCALE GENOMIC DNA]</scope>
</reference>
<organism evidence="3">
    <name type="scientific">Hexamita inflata</name>
    <dbReference type="NCBI Taxonomy" id="28002"/>
    <lineage>
        <taxon>Eukaryota</taxon>
        <taxon>Metamonada</taxon>
        <taxon>Diplomonadida</taxon>
        <taxon>Hexamitidae</taxon>
        <taxon>Hexamitinae</taxon>
        <taxon>Hexamita</taxon>
    </lineage>
</organism>
<dbReference type="InterPro" id="IPR009091">
    <property type="entry name" value="RCC1/BLIP-II"/>
</dbReference>
<evidence type="ECO:0000313" key="3">
    <source>
        <dbReference type="EMBL" id="CAI9925786.1"/>
    </source>
</evidence>
<dbReference type="EMBL" id="CATOUU010000347">
    <property type="protein sequence ID" value="CAI9925786.1"/>
    <property type="molecule type" value="Genomic_DNA"/>
</dbReference>
<dbReference type="EMBL" id="CAXDID020000081">
    <property type="protein sequence ID" value="CAL6018768.1"/>
    <property type="molecule type" value="Genomic_DNA"/>
</dbReference>
<sequence length="417" mass="47076">MQLLLKVTFAETAYYIGRNPYDAFAGDTQNSNFSAVILPASINKHISFGNNTFFLTTSDGALRAYGSSESYELGSVDQIIIDPISRPTLFMDKKVKKMAIGQDHSMILLSDGRLYWQGAHQHPQYKEQRSFELDISSIPVNEKIVNIGCAAEVDYIQTNVSLYYFRFCAFGLCGKDYANQGALDQPLDVKDNITAITKFQFPPELIFETVFFYGDFIIVQDYYGNNFAYGNWPCSPQAVSQLFLADFSFDYLVQNTDLNSILYILKNGTIGACGKDFRFSLSKDLQFQLPNIKGKVLDIASGTNGYYILTENFFYVYGQLNVNGVVTITKYGWFQFQRMKNVNKIATNAKWILLYNNGSIVVNDTQTNTTVYKDNVTVYVIGFGVVPLFVLIGVILWVVNTCEKKYAQMLQKGVKSD</sequence>
<comment type="caution">
    <text evidence="3">The sequence shown here is derived from an EMBL/GenBank/DDBJ whole genome shotgun (WGS) entry which is preliminary data.</text>
</comment>
<evidence type="ECO:0000256" key="2">
    <source>
        <dbReference type="SAM" id="Phobius"/>
    </source>
</evidence>
<dbReference type="InterPro" id="IPR000408">
    <property type="entry name" value="Reg_chr_condens"/>
</dbReference>
<evidence type="ECO:0000313" key="4">
    <source>
        <dbReference type="EMBL" id="CAL6018768.1"/>
    </source>
</evidence>
<feature type="repeat" description="RCC1" evidence="1">
    <location>
        <begin position="60"/>
        <end position="111"/>
    </location>
</feature>
<dbReference type="Proteomes" id="UP001642409">
    <property type="component" value="Unassembled WGS sequence"/>
</dbReference>
<keyword evidence="2" id="KW-1133">Transmembrane helix</keyword>
<accession>A0AA86NUE9</accession>
<reference evidence="3" key="1">
    <citation type="submission" date="2023-06" db="EMBL/GenBank/DDBJ databases">
        <authorList>
            <person name="Kurt Z."/>
        </authorList>
    </citation>
    <scope>NUCLEOTIDE SEQUENCE</scope>
</reference>
<evidence type="ECO:0000313" key="5">
    <source>
        <dbReference type="Proteomes" id="UP001642409"/>
    </source>
</evidence>
<keyword evidence="2" id="KW-0472">Membrane</keyword>
<evidence type="ECO:0000256" key="1">
    <source>
        <dbReference type="PROSITE-ProRule" id="PRU00235"/>
    </source>
</evidence>
<dbReference type="Gene3D" id="2.130.10.30">
    <property type="entry name" value="Regulator of chromosome condensation 1/beta-lactamase-inhibitor protein II"/>
    <property type="match status" value="1"/>
</dbReference>
<keyword evidence="5" id="KW-1185">Reference proteome</keyword>
<protein>
    <submittedName>
        <fullName evidence="3">Regulator of chromosome condensation (RCC1) repeat-containing protein</fullName>
    </submittedName>
    <submittedName>
        <fullName evidence="4">Regulator_of chromosome condensation (RCC1) repeat-containing protein</fullName>
    </submittedName>
</protein>
<keyword evidence="2" id="KW-0812">Transmembrane</keyword>
<gene>
    <name evidence="3" type="ORF">HINF_LOCUS13431</name>
    <name evidence="4" type="ORF">HINF_LOCUS26628</name>
</gene>
<proteinExistence type="predicted"/>
<dbReference type="SUPFAM" id="SSF50985">
    <property type="entry name" value="RCC1/BLIP-II"/>
    <property type="match status" value="1"/>
</dbReference>
<name>A0AA86NUE9_9EUKA</name>